<dbReference type="Proteomes" id="UP000636709">
    <property type="component" value="Unassembled WGS sequence"/>
</dbReference>
<organism evidence="2 3">
    <name type="scientific">Digitaria exilis</name>
    <dbReference type="NCBI Taxonomy" id="1010633"/>
    <lineage>
        <taxon>Eukaryota</taxon>
        <taxon>Viridiplantae</taxon>
        <taxon>Streptophyta</taxon>
        <taxon>Embryophyta</taxon>
        <taxon>Tracheophyta</taxon>
        <taxon>Spermatophyta</taxon>
        <taxon>Magnoliopsida</taxon>
        <taxon>Liliopsida</taxon>
        <taxon>Poales</taxon>
        <taxon>Poaceae</taxon>
        <taxon>PACMAD clade</taxon>
        <taxon>Panicoideae</taxon>
        <taxon>Panicodae</taxon>
        <taxon>Paniceae</taxon>
        <taxon>Anthephorinae</taxon>
        <taxon>Digitaria</taxon>
    </lineage>
</organism>
<evidence type="ECO:0000313" key="3">
    <source>
        <dbReference type="Proteomes" id="UP000636709"/>
    </source>
</evidence>
<evidence type="ECO:0000313" key="2">
    <source>
        <dbReference type="EMBL" id="KAF8768911.1"/>
    </source>
</evidence>
<sequence length="126" mass="13424">MESRSHPQRSPRSARGAPPLPPHPRHHRQNPSLSPAAAAASLVFLPRQRQPMDEDALSTLMDIDESPLGASGAGFLDEEEDGEGEMFLAPQRGGRGGAAGDVRGPLAFSGFFNRFDGADFDDSDLA</sequence>
<dbReference type="OrthoDB" id="688180at2759"/>
<keyword evidence="3" id="KW-1185">Reference proteome</keyword>
<feature type="compositionally biased region" description="Low complexity" evidence="1">
    <location>
        <begin position="31"/>
        <end position="40"/>
    </location>
</feature>
<proteinExistence type="predicted"/>
<gene>
    <name evidence="2" type="ORF">HU200_007477</name>
</gene>
<evidence type="ECO:0000256" key="1">
    <source>
        <dbReference type="SAM" id="MobiDB-lite"/>
    </source>
</evidence>
<protein>
    <submittedName>
        <fullName evidence="2">Uncharacterized protein</fullName>
    </submittedName>
</protein>
<name>A0A835FRA4_9POAL</name>
<feature type="region of interest" description="Disordered" evidence="1">
    <location>
        <begin position="1"/>
        <end position="40"/>
    </location>
</feature>
<reference evidence="2" key="1">
    <citation type="submission" date="2020-07" db="EMBL/GenBank/DDBJ databases">
        <title>Genome sequence and genetic diversity analysis of an under-domesticated orphan crop, white fonio (Digitaria exilis).</title>
        <authorList>
            <person name="Bennetzen J.L."/>
            <person name="Chen S."/>
            <person name="Ma X."/>
            <person name="Wang X."/>
            <person name="Yssel A.E.J."/>
            <person name="Chaluvadi S.R."/>
            <person name="Johnson M."/>
            <person name="Gangashetty P."/>
            <person name="Hamidou F."/>
            <person name="Sanogo M.D."/>
            <person name="Zwaenepoel A."/>
            <person name="Wallace J."/>
            <person name="Van De Peer Y."/>
            <person name="Van Deynze A."/>
        </authorList>
    </citation>
    <scope>NUCLEOTIDE SEQUENCE</scope>
    <source>
        <tissue evidence="2">Leaves</tissue>
    </source>
</reference>
<comment type="caution">
    <text evidence="2">The sequence shown here is derived from an EMBL/GenBank/DDBJ whole genome shotgun (WGS) entry which is preliminary data.</text>
</comment>
<dbReference type="EMBL" id="JACEFO010000500">
    <property type="protein sequence ID" value="KAF8768911.1"/>
    <property type="molecule type" value="Genomic_DNA"/>
</dbReference>
<dbReference type="AlphaFoldDB" id="A0A835FRA4"/>
<accession>A0A835FRA4</accession>